<accession>A0ACB0JF15</accession>
<protein>
    <submittedName>
        <fullName evidence="1">Uncharacterized protein</fullName>
    </submittedName>
</protein>
<dbReference type="Proteomes" id="UP001177021">
    <property type="component" value="Unassembled WGS sequence"/>
</dbReference>
<organism evidence="1 2">
    <name type="scientific">Trifolium pratense</name>
    <name type="common">Red clover</name>
    <dbReference type="NCBI Taxonomy" id="57577"/>
    <lineage>
        <taxon>Eukaryota</taxon>
        <taxon>Viridiplantae</taxon>
        <taxon>Streptophyta</taxon>
        <taxon>Embryophyta</taxon>
        <taxon>Tracheophyta</taxon>
        <taxon>Spermatophyta</taxon>
        <taxon>Magnoliopsida</taxon>
        <taxon>eudicotyledons</taxon>
        <taxon>Gunneridae</taxon>
        <taxon>Pentapetalae</taxon>
        <taxon>rosids</taxon>
        <taxon>fabids</taxon>
        <taxon>Fabales</taxon>
        <taxon>Fabaceae</taxon>
        <taxon>Papilionoideae</taxon>
        <taxon>50 kb inversion clade</taxon>
        <taxon>NPAAA clade</taxon>
        <taxon>Hologalegina</taxon>
        <taxon>IRL clade</taxon>
        <taxon>Trifolieae</taxon>
        <taxon>Trifolium</taxon>
    </lineage>
</organism>
<name>A0ACB0JF15_TRIPR</name>
<sequence length="101" mass="11827">MVYMEKRLVGSAFDEIADVVPGKERVRIKARVIRLWKVPAFLNPNESGSIELRWFLSKVLLTEINSRFFFLLGKRLFVVVKALLHYFSLPLSLLVFKVLRF</sequence>
<evidence type="ECO:0000313" key="2">
    <source>
        <dbReference type="Proteomes" id="UP001177021"/>
    </source>
</evidence>
<dbReference type="EMBL" id="CASHSV030000034">
    <property type="protein sequence ID" value="CAJ2642866.1"/>
    <property type="molecule type" value="Genomic_DNA"/>
</dbReference>
<reference evidence="1" key="1">
    <citation type="submission" date="2023-10" db="EMBL/GenBank/DDBJ databases">
        <authorList>
            <person name="Rodriguez Cubillos JULIANA M."/>
            <person name="De Vega J."/>
        </authorList>
    </citation>
    <scope>NUCLEOTIDE SEQUENCE</scope>
</reference>
<comment type="caution">
    <text evidence="1">The sequence shown here is derived from an EMBL/GenBank/DDBJ whole genome shotgun (WGS) entry which is preliminary data.</text>
</comment>
<keyword evidence="2" id="KW-1185">Reference proteome</keyword>
<evidence type="ECO:0000313" key="1">
    <source>
        <dbReference type="EMBL" id="CAJ2642866.1"/>
    </source>
</evidence>
<proteinExistence type="predicted"/>
<gene>
    <name evidence="1" type="ORF">MILVUS5_LOCUS12244</name>
</gene>